<protein>
    <submittedName>
        <fullName evidence="3">NAD(P)-binding protein</fullName>
    </submittedName>
</protein>
<name>A0A9P6C5T9_9AGAR</name>
<dbReference type="PANTHER" id="PTHR43245">
    <property type="entry name" value="BIFUNCTIONAL POLYMYXIN RESISTANCE PROTEIN ARNA"/>
    <property type="match status" value="1"/>
</dbReference>
<dbReference type="Gene3D" id="3.40.50.720">
    <property type="entry name" value="NAD(P)-binding Rossmann-like Domain"/>
    <property type="match status" value="1"/>
</dbReference>
<dbReference type="SUPFAM" id="SSF51735">
    <property type="entry name" value="NAD(P)-binding Rossmann-fold domains"/>
    <property type="match status" value="1"/>
</dbReference>
<dbReference type="InterPro" id="IPR036291">
    <property type="entry name" value="NAD(P)-bd_dom_sf"/>
</dbReference>
<evidence type="ECO:0000256" key="1">
    <source>
        <dbReference type="SAM" id="MobiDB-lite"/>
    </source>
</evidence>
<dbReference type="InterPro" id="IPR050177">
    <property type="entry name" value="Lipid_A_modif_metabolic_enz"/>
</dbReference>
<sequence length="414" mass="46071">MAHKPSVIIFGGLNTCSRALASYLVPLDGEPLVSHLRIIDKYSVVPATTYIGSEFPSILQKPEVEYRQVNLTVPDKLPSVFEPPAGIPPYEYVFDFTGEVWGDRSEEILISLTCHTARLIGEEAARQKVKAYVRIHHPYYKTSAKGPQDEKSEVLPWSVIGTWWHETLRILGAIEGLNLVVLRPGFVYGPYTNYGIIASAIVVASIYGYLKKPMKSMWSPGKNPTNTVHIEDVAGAAWAAANWIAPLGRQAANEKAGVEIPSHDPQTDSSKSPDSVPKTQKVVAPIFNVTDDANSTLLSVGQVVTSVFGTTFEFFNFVESTLMKFVEDDHVEEVNDLHVTKWAEMTAKSNPPTTNQHLSAYMDKYALDKHNVSLSNAKLKNILGYNLRRPTFSREAIADIVEKWKEEKSWPQLN</sequence>
<keyword evidence="2" id="KW-0472">Membrane</keyword>
<reference evidence="3" key="1">
    <citation type="submission" date="2020-11" db="EMBL/GenBank/DDBJ databases">
        <authorList>
            <consortium name="DOE Joint Genome Institute"/>
            <person name="Ahrendt S."/>
            <person name="Riley R."/>
            <person name="Andreopoulos W."/>
            <person name="Labutti K."/>
            <person name="Pangilinan J."/>
            <person name="Ruiz-Duenas F.J."/>
            <person name="Barrasa J.M."/>
            <person name="Sanchez-Garcia M."/>
            <person name="Camarero S."/>
            <person name="Miyauchi S."/>
            <person name="Serrano A."/>
            <person name="Linde D."/>
            <person name="Babiker R."/>
            <person name="Drula E."/>
            <person name="Ayuso-Fernandez I."/>
            <person name="Pacheco R."/>
            <person name="Padilla G."/>
            <person name="Ferreira P."/>
            <person name="Barriuso J."/>
            <person name="Kellner H."/>
            <person name="Castanera R."/>
            <person name="Alfaro M."/>
            <person name="Ramirez L."/>
            <person name="Pisabarro A.G."/>
            <person name="Kuo A."/>
            <person name="Tritt A."/>
            <person name="Lipzen A."/>
            <person name="He G."/>
            <person name="Yan M."/>
            <person name="Ng V."/>
            <person name="Cullen D."/>
            <person name="Martin F."/>
            <person name="Rosso M.-N."/>
            <person name="Henrissat B."/>
            <person name="Hibbett D."/>
            <person name="Martinez A.T."/>
            <person name="Grigoriev I.V."/>
        </authorList>
    </citation>
    <scope>NUCLEOTIDE SEQUENCE</scope>
    <source>
        <strain evidence="3">MF-IS2</strain>
    </source>
</reference>
<keyword evidence="2" id="KW-1133">Transmembrane helix</keyword>
<evidence type="ECO:0000313" key="4">
    <source>
        <dbReference type="Proteomes" id="UP000807342"/>
    </source>
</evidence>
<organism evidence="3 4">
    <name type="scientific">Macrolepiota fuliginosa MF-IS2</name>
    <dbReference type="NCBI Taxonomy" id="1400762"/>
    <lineage>
        <taxon>Eukaryota</taxon>
        <taxon>Fungi</taxon>
        <taxon>Dikarya</taxon>
        <taxon>Basidiomycota</taxon>
        <taxon>Agaricomycotina</taxon>
        <taxon>Agaricomycetes</taxon>
        <taxon>Agaricomycetidae</taxon>
        <taxon>Agaricales</taxon>
        <taxon>Agaricineae</taxon>
        <taxon>Agaricaceae</taxon>
        <taxon>Macrolepiota</taxon>
    </lineage>
</organism>
<dbReference type="OrthoDB" id="16464at2759"/>
<evidence type="ECO:0000256" key="2">
    <source>
        <dbReference type="SAM" id="Phobius"/>
    </source>
</evidence>
<feature type="region of interest" description="Disordered" evidence="1">
    <location>
        <begin position="254"/>
        <end position="278"/>
    </location>
</feature>
<dbReference type="AlphaFoldDB" id="A0A9P6C5T9"/>
<gene>
    <name evidence="3" type="ORF">P691DRAFT_720971</name>
</gene>
<comment type="caution">
    <text evidence="3">The sequence shown here is derived from an EMBL/GenBank/DDBJ whole genome shotgun (WGS) entry which is preliminary data.</text>
</comment>
<keyword evidence="4" id="KW-1185">Reference proteome</keyword>
<dbReference type="Proteomes" id="UP000807342">
    <property type="component" value="Unassembled WGS sequence"/>
</dbReference>
<proteinExistence type="predicted"/>
<evidence type="ECO:0000313" key="3">
    <source>
        <dbReference type="EMBL" id="KAF9452842.1"/>
    </source>
</evidence>
<keyword evidence="2" id="KW-0812">Transmembrane</keyword>
<dbReference type="EMBL" id="MU151067">
    <property type="protein sequence ID" value="KAF9452842.1"/>
    <property type="molecule type" value="Genomic_DNA"/>
</dbReference>
<accession>A0A9P6C5T9</accession>
<feature type="transmembrane region" description="Helical" evidence="2">
    <location>
        <begin position="191"/>
        <end position="210"/>
    </location>
</feature>
<dbReference type="PANTHER" id="PTHR43245:SF11">
    <property type="entry name" value="LD23561P"/>
    <property type="match status" value="1"/>
</dbReference>